<dbReference type="PANTHER" id="PTHR33490">
    <property type="entry name" value="BLR5614 PROTEIN-RELATED"/>
    <property type="match status" value="1"/>
</dbReference>
<feature type="chain" id="PRO_5001706749" description="Transglutaminase-like domain-containing protein" evidence="1">
    <location>
        <begin position="22"/>
        <end position="500"/>
    </location>
</feature>
<dbReference type="Proteomes" id="UP000027987">
    <property type="component" value="Chromosome"/>
</dbReference>
<dbReference type="RefSeq" id="WP_019464503.1">
    <property type="nucleotide sequence ID" value="NZ_ALOY01000128.1"/>
</dbReference>
<reference evidence="3 4" key="1">
    <citation type="submission" date="2014-07" db="EMBL/GenBank/DDBJ databases">
        <title>Complete Genome Sequence of Dyella japonica Strain A8 Isolated from Malaysian Tropical Soil.</title>
        <authorList>
            <person name="Hui R.K.H."/>
            <person name="Chen J.-W."/>
            <person name="Chan K.-G."/>
            <person name="Leung F.C.C."/>
        </authorList>
    </citation>
    <scope>NUCLEOTIDE SEQUENCE [LARGE SCALE GENOMIC DNA]</scope>
    <source>
        <strain evidence="3 4">A8</strain>
    </source>
</reference>
<feature type="domain" description="Transglutaminase-like" evidence="2">
    <location>
        <begin position="378"/>
        <end position="444"/>
    </location>
</feature>
<dbReference type="Pfam" id="PF01841">
    <property type="entry name" value="Transglut_core"/>
    <property type="match status" value="1"/>
</dbReference>
<sequence length="500" mass="53682">MRKWLAALSMAFALSPSPALVARAVDAAPATDTTWMTVLLAGRKIGHLRIDRSRDDHAVTTTQDLQIELDRGSGITPMGVLTRSTETLDGQPLGFYARSSLSSSDSIVDGERQADGSYAVTSTVGGLPTRSTLSWPAGALLSDGQRRAMAVATRQTGHYTLDLFDPVTREVASVDLEVLGDESVQLPDGPEWLSHQREVVQTPRGVQRMELWINARGETRKGSLDMLGHELVMLACSQACALAPVQDIDLLRAAMVDSPQPLSAAMRQGFLRYLIHTGDDDTRPVIATDEQRVTPLGHGDWVVEIGDAAAGGQATPTLEDTQANAWLQADAPEVRALAAKAAGGATTAQATMPRLRDFVSRYIDRHDKDGGYASAVEITRTHEGDCKAYAVLLAALARAEGIPARVVTGMVYVDHYAGNARVFVPHAWVQAWVDGRWQSFDAALGRFDSAHIALDSGDGDPWHFANLSNLLGQLRIAEVAPAPGISPAMLRGAAVATRDW</sequence>
<dbReference type="HOGENOM" id="CLU_538331_0_0_6"/>
<keyword evidence="1" id="KW-0732">Signal</keyword>
<name>A0A075K4V3_9GAMM</name>
<accession>A0A075K4V3</accession>
<dbReference type="InterPro" id="IPR038765">
    <property type="entry name" value="Papain-like_cys_pep_sf"/>
</dbReference>
<gene>
    <name evidence="3" type="ORF">HY57_16535</name>
</gene>
<proteinExistence type="predicted"/>
<dbReference type="SMART" id="SM00460">
    <property type="entry name" value="TGc"/>
    <property type="match status" value="1"/>
</dbReference>
<keyword evidence="4" id="KW-1185">Reference proteome</keyword>
<protein>
    <recommendedName>
        <fullName evidence="2">Transglutaminase-like domain-containing protein</fullName>
    </recommendedName>
</protein>
<feature type="signal peptide" evidence="1">
    <location>
        <begin position="1"/>
        <end position="21"/>
    </location>
</feature>
<dbReference type="Gene3D" id="3.10.620.30">
    <property type="match status" value="1"/>
</dbReference>
<dbReference type="AlphaFoldDB" id="A0A075K4V3"/>
<dbReference type="STRING" id="1217721.HY57_16535"/>
<evidence type="ECO:0000259" key="2">
    <source>
        <dbReference type="SMART" id="SM00460"/>
    </source>
</evidence>
<dbReference type="PATRIC" id="fig|1217721.7.peg.3392"/>
<evidence type="ECO:0000313" key="3">
    <source>
        <dbReference type="EMBL" id="AIF48732.1"/>
    </source>
</evidence>
<dbReference type="KEGG" id="dja:HY57_16535"/>
<dbReference type="EMBL" id="CP008884">
    <property type="protein sequence ID" value="AIF48732.1"/>
    <property type="molecule type" value="Genomic_DNA"/>
</dbReference>
<dbReference type="SUPFAM" id="SSF54001">
    <property type="entry name" value="Cysteine proteinases"/>
    <property type="match status" value="1"/>
</dbReference>
<evidence type="ECO:0000256" key="1">
    <source>
        <dbReference type="SAM" id="SignalP"/>
    </source>
</evidence>
<dbReference type="InterPro" id="IPR002931">
    <property type="entry name" value="Transglutaminase-like"/>
</dbReference>
<dbReference type="OrthoDB" id="9804872at2"/>
<evidence type="ECO:0000313" key="4">
    <source>
        <dbReference type="Proteomes" id="UP000027987"/>
    </source>
</evidence>
<dbReference type="PANTHER" id="PTHR33490:SF3">
    <property type="entry name" value="CONSERVED INTEGRAL MEMBRANE PROTEIN"/>
    <property type="match status" value="1"/>
</dbReference>
<organism evidence="3 4">
    <name type="scientific">Dyella japonica A8</name>
    <dbReference type="NCBI Taxonomy" id="1217721"/>
    <lineage>
        <taxon>Bacteria</taxon>
        <taxon>Pseudomonadati</taxon>
        <taxon>Pseudomonadota</taxon>
        <taxon>Gammaproteobacteria</taxon>
        <taxon>Lysobacterales</taxon>
        <taxon>Rhodanobacteraceae</taxon>
        <taxon>Dyella</taxon>
    </lineage>
</organism>